<gene>
    <name evidence="1" type="ORF">GPX89_09905</name>
</gene>
<keyword evidence="2" id="KW-1185">Reference proteome</keyword>
<comment type="caution">
    <text evidence="1">The sequence shown here is derived from an EMBL/GenBank/DDBJ whole genome shotgun (WGS) entry which is preliminary data.</text>
</comment>
<protein>
    <submittedName>
        <fullName evidence="1">DUF1365 family protein</fullName>
    </submittedName>
</protein>
<dbReference type="Pfam" id="PF07103">
    <property type="entry name" value="DUF1365"/>
    <property type="match status" value="1"/>
</dbReference>
<dbReference type="Proteomes" id="UP000466794">
    <property type="component" value="Unassembled WGS sequence"/>
</dbReference>
<organism evidence="1 2">
    <name type="scientific">Nocardia terrae</name>
    <dbReference type="NCBI Taxonomy" id="2675851"/>
    <lineage>
        <taxon>Bacteria</taxon>
        <taxon>Bacillati</taxon>
        <taxon>Actinomycetota</taxon>
        <taxon>Actinomycetes</taxon>
        <taxon>Mycobacteriales</taxon>
        <taxon>Nocardiaceae</taxon>
        <taxon>Nocardia</taxon>
    </lineage>
</organism>
<accession>A0A7K1UT68</accession>
<reference evidence="1 2" key="1">
    <citation type="submission" date="2019-12" db="EMBL/GenBank/DDBJ databases">
        <title>Nocardia sp. nov. ET3-3 isolated from soil.</title>
        <authorList>
            <person name="Kanchanasin P."/>
            <person name="Tanasupawat S."/>
            <person name="Yuki M."/>
            <person name="Kudo T."/>
        </authorList>
    </citation>
    <scope>NUCLEOTIDE SEQUENCE [LARGE SCALE GENOMIC DNA]</scope>
    <source>
        <strain evidence="1 2">ET3-3</strain>
    </source>
</reference>
<name>A0A7K1UT68_9NOCA</name>
<sequence length="247" mass="28077">MTAAVSPSLYFTRIHHARSAPVRHAFEYRSYSWFFDLDNPPRLPLPLRPFGYFRAEDHLEGPHTGLRDRVEAYLARHGVDGAGRRITALMNARALGYVFDPLTVFWCRDADHRLRCVIAEVHNTYGERHAYLLRTDSAGRAEVDKQFYVSPFNAVDGHYALHLPEPADTLSLRIALLRARQPPFHAAVTGERLPVTPWTVLRAQSRAPLSPWLTAARIRRQGITLWARGIPVVPRPSPTHSYARTNS</sequence>
<evidence type="ECO:0000313" key="2">
    <source>
        <dbReference type="Proteomes" id="UP000466794"/>
    </source>
</evidence>
<dbReference type="PANTHER" id="PTHR33973:SF4">
    <property type="entry name" value="OS07G0153300 PROTEIN"/>
    <property type="match status" value="1"/>
</dbReference>
<dbReference type="AlphaFoldDB" id="A0A7K1UT68"/>
<dbReference type="RefSeq" id="WP_157387241.1">
    <property type="nucleotide sequence ID" value="NZ_WRPP01000002.1"/>
</dbReference>
<evidence type="ECO:0000313" key="1">
    <source>
        <dbReference type="EMBL" id="MVU77552.1"/>
    </source>
</evidence>
<dbReference type="InterPro" id="IPR010775">
    <property type="entry name" value="DUF1365"/>
</dbReference>
<proteinExistence type="predicted"/>
<dbReference type="PANTHER" id="PTHR33973">
    <property type="entry name" value="OS07G0153300 PROTEIN"/>
    <property type="match status" value="1"/>
</dbReference>
<dbReference type="EMBL" id="WRPP01000002">
    <property type="protein sequence ID" value="MVU77552.1"/>
    <property type="molecule type" value="Genomic_DNA"/>
</dbReference>